<proteinExistence type="predicted"/>
<dbReference type="Pfam" id="PF13400">
    <property type="entry name" value="Tad"/>
    <property type="match status" value="1"/>
</dbReference>
<dbReference type="InterPro" id="IPR036465">
    <property type="entry name" value="vWFA_dom_sf"/>
</dbReference>
<dbReference type="RefSeq" id="WP_106748767.1">
    <property type="nucleotide sequence ID" value="NZ_CP027668.1"/>
</dbReference>
<dbReference type="InterPro" id="IPR002035">
    <property type="entry name" value="VWF_A"/>
</dbReference>
<dbReference type="InterPro" id="IPR028087">
    <property type="entry name" value="Tad_N"/>
</dbReference>
<dbReference type="Proteomes" id="UP000237889">
    <property type="component" value="Chromosome"/>
</dbReference>
<name>A0A2S0NBG0_9HYPH</name>
<protein>
    <recommendedName>
        <fullName evidence="1">VWFA domain-containing protein</fullName>
    </recommendedName>
</protein>
<keyword evidence="3" id="KW-1185">Reference proteome</keyword>
<reference evidence="2 3" key="1">
    <citation type="submission" date="2018-03" db="EMBL/GenBank/DDBJ databases">
        <title>Genome sequencing of Phreatobacter sp.</title>
        <authorList>
            <person name="Kim S.-J."/>
            <person name="Heo J."/>
            <person name="Kwon S.-W."/>
        </authorList>
    </citation>
    <scope>NUCLEOTIDE SEQUENCE [LARGE SCALE GENOMIC DNA]</scope>
    <source>
        <strain evidence="2 3">S-12</strain>
    </source>
</reference>
<dbReference type="KEGG" id="phr:C6569_10335"/>
<accession>A0A2S0NBG0</accession>
<dbReference type="AlphaFoldDB" id="A0A2S0NBG0"/>
<evidence type="ECO:0000313" key="2">
    <source>
        <dbReference type="EMBL" id="AVO45426.1"/>
    </source>
</evidence>
<evidence type="ECO:0000313" key="3">
    <source>
        <dbReference type="Proteomes" id="UP000237889"/>
    </source>
</evidence>
<organism evidence="2 3">
    <name type="scientific">Phreatobacter cathodiphilus</name>
    <dbReference type="NCBI Taxonomy" id="1868589"/>
    <lineage>
        <taxon>Bacteria</taxon>
        <taxon>Pseudomonadati</taxon>
        <taxon>Pseudomonadota</taxon>
        <taxon>Alphaproteobacteria</taxon>
        <taxon>Hyphomicrobiales</taxon>
        <taxon>Phreatobacteraceae</taxon>
        <taxon>Phreatobacter</taxon>
    </lineage>
</organism>
<dbReference type="EMBL" id="CP027668">
    <property type="protein sequence ID" value="AVO45426.1"/>
    <property type="molecule type" value="Genomic_DNA"/>
</dbReference>
<dbReference type="SMART" id="SM00327">
    <property type="entry name" value="VWA"/>
    <property type="match status" value="1"/>
</dbReference>
<sequence length="405" mass="42327">MQAKLSRFRSDIRANVALLFSLAALPVFGVVGAAVDYTRVSRIQVQIQAALDSASLAVAKDSRTLSASGLQEAANRAFAGNFTPPADLTLGTLGVTRDGNTIRLAVSGSLQTTIAATLGVSSMPVSVISQTSWNEPKIEIALVLDNTGSMAWSGKMAALKAAALDLISELEATRVSADQVKIAVVPFATQVNIGTAYRNETWMRFDGTGIDSTLVTTKSAWTGCLTDRDQPADTTDAAPTSSATRYRGVKCATSSLAAVQPLATNFTAARAAINAMQPTGNTNITIGVQMGLAVLSSALPFQQTGTSSDVLRYMILLTDGDNTQSRYASGSGAAGQIDPRTQMACTVVKAAGITLFTVRVIEGNQTLLRACATDPSMYFNVTSSGGIGDAFKAITSMIKRMRLSA</sequence>
<feature type="domain" description="VWFA" evidence="1">
    <location>
        <begin position="139"/>
        <end position="394"/>
    </location>
</feature>
<dbReference type="Pfam" id="PF00092">
    <property type="entry name" value="VWA"/>
    <property type="match status" value="1"/>
</dbReference>
<dbReference type="PROSITE" id="PS50234">
    <property type="entry name" value="VWFA"/>
    <property type="match status" value="1"/>
</dbReference>
<dbReference type="Gene3D" id="3.40.50.410">
    <property type="entry name" value="von Willebrand factor, type A domain"/>
    <property type="match status" value="1"/>
</dbReference>
<gene>
    <name evidence="2" type="ORF">C6569_10335</name>
</gene>
<dbReference type="SUPFAM" id="SSF53300">
    <property type="entry name" value="vWA-like"/>
    <property type="match status" value="1"/>
</dbReference>
<evidence type="ECO:0000259" key="1">
    <source>
        <dbReference type="PROSITE" id="PS50234"/>
    </source>
</evidence>
<dbReference type="OrthoDB" id="7522752at2"/>